<evidence type="ECO:0000313" key="5">
    <source>
        <dbReference type="Proteomes" id="UP000705379"/>
    </source>
</evidence>
<dbReference type="Pfam" id="PF00561">
    <property type="entry name" value="Abhydrolase_1"/>
    <property type="match status" value="1"/>
</dbReference>
<gene>
    <name evidence="4" type="ORF">DYI23_19385</name>
</gene>
<dbReference type="InterPro" id="IPR000073">
    <property type="entry name" value="AB_hydrolase_1"/>
</dbReference>
<dbReference type="EMBL" id="QTKU01000005">
    <property type="protein sequence ID" value="MBS8262397.1"/>
    <property type="molecule type" value="Genomic_DNA"/>
</dbReference>
<comment type="similarity">
    <text evidence="1">Belongs to the AB hydrolase superfamily. FUS2 hydrolase family.</text>
</comment>
<proteinExistence type="inferred from homology"/>
<sequence length="577" mass="63466">MTGSQPVSFGSCAGIFNSGINDTGVLILGTWGFDELCSRKFLTALASMVSKQGFPALRFDYPGCVDSLDLDQDIQLRDWKQSAKAAMATLRSLSGCRRLILVGFGLGGSLAMELCSDDNDDFTACVLLAPVVSGRRFIRELTLRNKVIYDGLGLPRSAMPEGCSIGGLELSESLADGIKKIRLDQQRAGPRAKCLIVAHAGDPAQQALYDHLKGLNCDAEMLRFEGFEALMENPTVSELPVRTLNEVASWIEQQPAQNAVAALPKAHPTEPYAGLTGADFIETRYFFGEHSPLYGVACKPQNAAAAPPVIVFINAGYDPHGGWARSTVENSRSLARQGIASFRFDMSNIGDSPPRPGAAEEVLYTDVQSEDLKTALEFTCKLFPDSPILLAGKCSGAYVAFDVAARPSSVRAAFLINQLVIVWDPENDIGEINRAGPRPLDEYRDRLTKGRLLQRLFRGDIDVFAALSGILSQAVDNASRNYLPKIAPFSKYARFRAHFKCKMQDIESRNVKLHIICCEKDQSRHEISYYFGDLNTIPERFTNVTFHTIENADHNITPKKARQDLLDILVKEARDLF</sequence>
<evidence type="ECO:0000259" key="2">
    <source>
        <dbReference type="Pfam" id="PF00561"/>
    </source>
</evidence>
<comment type="caution">
    <text evidence="4">The sequence shown here is derived from an EMBL/GenBank/DDBJ whole genome shotgun (WGS) entry which is preliminary data.</text>
</comment>
<dbReference type="GO" id="GO:0016787">
    <property type="term" value="F:hydrolase activity"/>
    <property type="evidence" value="ECO:0007669"/>
    <property type="project" value="UniProtKB-KW"/>
</dbReference>
<reference evidence="4" key="2">
    <citation type="journal article" date="2021" name="Microorganisms">
        <title>Bacterial Dimethylsulfoniopropionate Biosynthesis in the East China Sea.</title>
        <authorList>
            <person name="Liu J."/>
            <person name="Zhang Y."/>
            <person name="Liu J."/>
            <person name="Zhong H."/>
            <person name="Williams B.T."/>
            <person name="Zheng Y."/>
            <person name="Curson A.R.J."/>
            <person name="Sun C."/>
            <person name="Sun H."/>
            <person name="Song D."/>
            <person name="Wagner Mackenzie B."/>
            <person name="Bermejo Martinez A."/>
            <person name="Todd J.D."/>
            <person name="Zhang X.H."/>
        </authorList>
    </citation>
    <scope>NUCLEOTIDE SEQUENCE</scope>
    <source>
        <strain evidence="4">AESS21</strain>
    </source>
</reference>
<keyword evidence="4" id="KW-0378">Hydrolase</keyword>
<dbReference type="InterPro" id="IPR050261">
    <property type="entry name" value="FrsA_esterase"/>
</dbReference>
<dbReference type="Gene3D" id="3.40.50.1820">
    <property type="entry name" value="alpha/beta hydrolase"/>
    <property type="match status" value="2"/>
</dbReference>
<evidence type="ECO:0000256" key="1">
    <source>
        <dbReference type="ARBA" id="ARBA00038115"/>
    </source>
</evidence>
<dbReference type="Proteomes" id="UP000705379">
    <property type="component" value="Unassembled WGS sequence"/>
</dbReference>
<protein>
    <submittedName>
        <fullName evidence="4">Alpha/beta fold hydrolase</fullName>
    </submittedName>
</protein>
<reference evidence="4" key="1">
    <citation type="submission" date="2018-08" db="EMBL/GenBank/DDBJ databases">
        <authorList>
            <person name="Jin W."/>
            <person name="Wang H."/>
            <person name="Yang Y."/>
            <person name="Li M."/>
            <person name="Liu J."/>
        </authorList>
    </citation>
    <scope>NUCLEOTIDE SEQUENCE</scope>
    <source>
        <strain evidence="4">AESS21</strain>
    </source>
</reference>
<evidence type="ECO:0000313" key="4">
    <source>
        <dbReference type="EMBL" id="MBS8262397.1"/>
    </source>
</evidence>
<dbReference type="InterPro" id="IPR029058">
    <property type="entry name" value="AB_hydrolase_fold"/>
</dbReference>
<organism evidence="4 5">
    <name type="scientific">Roseibium polysiphoniae</name>
    <dbReference type="NCBI Taxonomy" id="2571221"/>
    <lineage>
        <taxon>Bacteria</taxon>
        <taxon>Pseudomonadati</taxon>
        <taxon>Pseudomonadota</taxon>
        <taxon>Alphaproteobacteria</taxon>
        <taxon>Hyphomicrobiales</taxon>
        <taxon>Stappiaceae</taxon>
        <taxon>Roseibium</taxon>
    </lineage>
</organism>
<accession>A0A944CGX5</accession>
<name>A0A944CGX5_9HYPH</name>
<dbReference type="SUPFAM" id="SSF53474">
    <property type="entry name" value="alpha/beta-Hydrolases"/>
    <property type="match status" value="2"/>
</dbReference>
<dbReference type="AlphaFoldDB" id="A0A944CGX5"/>
<evidence type="ECO:0000259" key="3">
    <source>
        <dbReference type="Pfam" id="PF12697"/>
    </source>
</evidence>
<feature type="domain" description="AB hydrolase-1" evidence="2">
    <location>
        <begin position="308"/>
        <end position="427"/>
    </location>
</feature>
<dbReference type="Pfam" id="PF12697">
    <property type="entry name" value="Abhydrolase_6"/>
    <property type="match status" value="1"/>
</dbReference>
<feature type="domain" description="AB hydrolase-1" evidence="3">
    <location>
        <begin position="44"/>
        <end position="140"/>
    </location>
</feature>
<dbReference type="PANTHER" id="PTHR22946">
    <property type="entry name" value="DIENELACTONE HYDROLASE DOMAIN-CONTAINING PROTEIN-RELATED"/>
    <property type="match status" value="1"/>
</dbReference>